<dbReference type="EMBL" id="MU005576">
    <property type="protein sequence ID" value="KAF2686736.1"/>
    <property type="molecule type" value="Genomic_DNA"/>
</dbReference>
<evidence type="ECO:0000313" key="2">
    <source>
        <dbReference type="Proteomes" id="UP000799291"/>
    </source>
</evidence>
<dbReference type="Proteomes" id="UP000799291">
    <property type="component" value="Unassembled WGS sequence"/>
</dbReference>
<evidence type="ECO:0000313" key="1">
    <source>
        <dbReference type="EMBL" id="KAF2686736.1"/>
    </source>
</evidence>
<dbReference type="OrthoDB" id="3794648at2759"/>
<name>A0A6G1J897_9PLEO</name>
<organism evidence="1 2">
    <name type="scientific">Lentithecium fluviatile CBS 122367</name>
    <dbReference type="NCBI Taxonomy" id="1168545"/>
    <lineage>
        <taxon>Eukaryota</taxon>
        <taxon>Fungi</taxon>
        <taxon>Dikarya</taxon>
        <taxon>Ascomycota</taxon>
        <taxon>Pezizomycotina</taxon>
        <taxon>Dothideomycetes</taxon>
        <taxon>Pleosporomycetidae</taxon>
        <taxon>Pleosporales</taxon>
        <taxon>Massarineae</taxon>
        <taxon>Lentitheciaceae</taxon>
        <taxon>Lentithecium</taxon>
    </lineage>
</organism>
<dbReference type="AlphaFoldDB" id="A0A6G1J897"/>
<gene>
    <name evidence="1" type="ORF">K458DRAFT_202383</name>
</gene>
<proteinExistence type="predicted"/>
<protein>
    <submittedName>
        <fullName evidence="1">Uncharacterized protein</fullName>
    </submittedName>
</protein>
<sequence length="265" mass="30426">MLAAQVGSYHTYDPFFSSNGFQFQASQLGRVESDWITGVSLVRLLEVLVRRKLLHAEDCEVLKMSLVPVERRDPHNEETIYVLLDGLVREGLVSSSFATKLRSLTLAMHEFLGGSADPGKPKRQQPPFHRIIFFHIPQHTSMARITALEHLIEAAVYPVPPSSIWKGVYYADDSGKLLDYYNAYACTYHARISTPPHLTDYNRTFTFLEQRMLLRAKLLLDLQTRVNSHSITDFGLFKTIRGSYFYLSRQPHLDVEELGRFLYAR</sequence>
<accession>A0A6G1J897</accession>
<keyword evidence="2" id="KW-1185">Reference proteome</keyword>
<reference evidence="1" key="1">
    <citation type="journal article" date="2020" name="Stud. Mycol.">
        <title>101 Dothideomycetes genomes: a test case for predicting lifestyles and emergence of pathogens.</title>
        <authorList>
            <person name="Haridas S."/>
            <person name="Albert R."/>
            <person name="Binder M."/>
            <person name="Bloem J."/>
            <person name="Labutti K."/>
            <person name="Salamov A."/>
            <person name="Andreopoulos B."/>
            <person name="Baker S."/>
            <person name="Barry K."/>
            <person name="Bills G."/>
            <person name="Bluhm B."/>
            <person name="Cannon C."/>
            <person name="Castanera R."/>
            <person name="Culley D."/>
            <person name="Daum C."/>
            <person name="Ezra D."/>
            <person name="Gonzalez J."/>
            <person name="Henrissat B."/>
            <person name="Kuo A."/>
            <person name="Liang C."/>
            <person name="Lipzen A."/>
            <person name="Lutzoni F."/>
            <person name="Magnuson J."/>
            <person name="Mondo S."/>
            <person name="Nolan M."/>
            <person name="Ohm R."/>
            <person name="Pangilinan J."/>
            <person name="Park H.-J."/>
            <person name="Ramirez L."/>
            <person name="Alfaro M."/>
            <person name="Sun H."/>
            <person name="Tritt A."/>
            <person name="Yoshinaga Y."/>
            <person name="Zwiers L.-H."/>
            <person name="Turgeon B."/>
            <person name="Goodwin S."/>
            <person name="Spatafora J."/>
            <person name="Crous P."/>
            <person name="Grigoriev I."/>
        </authorList>
    </citation>
    <scope>NUCLEOTIDE SEQUENCE</scope>
    <source>
        <strain evidence="1">CBS 122367</strain>
    </source>
</reference>